<dbReference type="Pfam" id="PF05942">
    <property type="entry name" value="PaREP1"/>
    <property type="match status" value="1"/>
</dbReference>
<dbReference type="AlphaFoldDB" id="A1RZY7"/>
<reference evidence="2" key="1">
    <citation type="journal article" date="2008" name="J. Bacteriol.">
        <title>Genome sequence of Thermofilum pendens reveals an exceptional loss of biosynthetic pathways without genome reduction.</title>
        <authorList>
            <person name="Anderson I."/>
            <person name="Rodriguez J."/>
            <person name="Susanti D."/>
            <person name="Porat I."/>
            <person name="Reich C."/>
            <person name="Ulrich L.E."/>
            <person name="Elkins J.G."/>
            <person name="Mavromatis K."/>
            <person name="Lykidis A."/>
            <person name="Kim E."/>
            <person name="Thompson L.S."/>
            <person name="Nolan M."/>
            <person name="Land M."/>
            <person name="Copeland A."/>
            <person name="Lapidus A."/>
            <person name="Lucas S."/>
            <person name="Detter C."/>
            <person name="Zhulin I.B."/>
            <person name="Olsen G.J."/>
            <person name="Whitman W."/>
            <person name="Mukhopadhyay B."/>
            <person name="Bristow J."/>
            <person name="Kyrpides N."/>
        </authorList>
    </citation>
    <scope>NUCLEOTIDE SEQUENCE [LARGE SCALE GENOMIC DNA]</scope>
    <source>
        <strain evidence="2">DSM 2475 / Hrk 5</strain>
    </source>
</reference>
<gene>
    <name evidence="1" type="ordered locus">Tpen_1370</name>
</gene>
<dbReference type="KEGG" id="tpe:Tpen_1370"/>
<dbReference type="EnsemblBacteria" id="ABL78767">
    <property type="protein sequence ID" value="ABL78767"/>
    <property type="gene ID" value="Tpen_1370"/>
</dbReference>
<dbReference type="PANTHER" id="PTHR34237:SF4">
    <property type="entry name" value="PAREP1 FAMILY PROTEIN"/>
    <property type="match status" value="1"/>
</dbReference>
<proteinExistence type="predicted"/>
<organism evidence="1 2">
    <name type="scientific">Thermofilum pendens (strain DSM 2475 / Hrk 5)</name>
    <dbReference type="NCBI Taxonomy" id="368408"/>
    <lineage>
        <taxon>Archaea</taxon>
        <taxon>Thermoproteota</taxon>
        <taxon>Thermoprotei</taxon>
        <taxon>Thermofilales</taxon>
        <taxon>Thermofilaceae</taxon>
        <taxon>Thermofilum</taxon>
    </lineage>
</organism>
<protein>
    <submittedName>
        <fullName evidence="1">PaREP8 domain containing protein</fullName>
    </submittedName>
</protein>
<evidence type="ECO:0000313" key="1">
    <source>
        <dbReference type="EMBL" id="ABL78767.1"/>
    </source>
</evidence>
<dbReference type="EMBL" id="CP000505">
    <property type="protein sequence ID" value="ABL78767.1"/>
    <property type="molecule type" value="Genomic_DNA"/>
</dbReference>
<accession>A1RZY7</accession>
<dbReference type="eggNOG" id="arCOG03721">
    <property type="taxonomic scope" value="Archaea"/>
</dbReference>
<dbReference type="PANTHER" id="PTHR34237">
    <property type="entry name" value="PAREP8-RELATED"/>
    <property type="match status" value="1"/>
</dbReference>
<dbReference type="OrthoDB" id="40236at2157"/>
<keyword evidence="2" id="KW-1185">Reference proteome</keyword>
<dbReference type="STRING" id="368408.Tpen_1370"/>
<dbReference type="InterPro" id="IPR010268">
    <property type="entry name" value="PaREP1"/>
</dbReference>
<evidence type="ECO:0000313" key="2">
    <source>
        <dbReference type="Proteomes" id="UP000000641"/>
    </source>
</evidence>
<dbReference type="HOGENOM" id="CLU_115256_0_0_2"/>
<sequence length="173" mass="19619">MEKTVVIPRRLVEEVEKRGLSVESLVVDALSKALDLDPEVVAEARLELAAKFMEEADEYLGKGDPVQASEKLYKVAEECIKALAEGFNAPTLEKVRERGRWDTWLLGMAATDLSRILGDERVHLAWSKAYEIHVWGFHEAKYRVEDVAAARPVVKWLLDFAGEALRKARSRRE</sequence>
<name>A1RZY7_THEPD</name>
<dbReference type="Proteomes" id="UP000000641">
    <property type="component" value="Chromosome"/>
</dbReference>
<dbReference type="RefSeq" id="WP_011753032.1">
    <property type="nucleotide sequence ID" value="NC_008698.1"/>
</dbReference>
<dbReference type="GeneID" id="4601195"/>
<dbReference type="Gene3D" id="1.20.120.330">
    <property type="entry name" value="Nucleotidyltransferases domain 2"/>
    <property type="match status" value="1"/>
</dbReference>